<sequence length="344" mass="37097">MFKRIAISLLAASATAYGKSVGTEQAVSTSAAAAAPAPAAPATGTTSAPISSVSRFTDAELAAAPAAPIYQFCQKPGQFVLTFDDGPNPLTTPRALQFLKQNNIKATFFVNGINYGNVETSQETIDLIRQEANEGHEIGSHTYYHKDLFEAIKEGTMETNIDKMTDTIQNIIGVKPAFFRPPCGTYNERVQKYLGASGYNIIMWGTDTRDWEFRSNPETLLDNVKAELNKQLTAPGVSPQTHSFISLMHDVHATTVDTVLPAVVEYVKSLGYEFVSLSECLGTSAYQATGNEGIANNLNGNNAVDATNVGQTMEINDSSSASSIEAKMIFSTFAVILSLFLLRH</sequence>
<name>A0A1Y1UWM4_9FUNG</name>
<dbReference type="PANTHER" id="PTHR46471">
    <property type="entry name" value="CHITIN DEACETYLASE"/>
    <property type="match status" value="1"/>
</dbReference>
<evidence type="ECO:0000313" key="9">
    <source>
        <dbReference type="Proteomes" id="UP000193719"/>
    </source>
</evidence>
<protein>
    <submittedName>
        <fullName evidence="8">Glycoside hydrolase/deacetylase</fullName>
    </submittedName>
</protein>
<reference evidence="8 9" key="2">
    <citation type="submission" date="2016-08" db="EMBL/GenBank/DDBJ databases">
        <title>Pervasive Adenine N6-methylation of Active Genes in Fungi.</title>
        <authorList>
            <consortium name="DOE Joint Genome Institute"/>
            <person name="Mondo S.J."/>
            <person name="Dannebaum R.O."/>
            <person name="Kuo R.C."/>
            <person name="Labutti K."/>
            <person name="Haridas S."/>
            <person name="Kuo A."/>
            <person name="Salamov A."/>
            <person name="Ahrendt S.R."/>
            <person name="Lipzen A."/>
            <person name="Sullivan W."/>
            <person name="Andreopoulos W.B."/>
            <person name="Clum A."/>
            <person name="Lindquist E."/>
            <person name="Daum C."/>
            <person name="Ramamoorthy G.K."/>
            <person name="Gryganskyi A."/>
            <person name="Culley D."/>
            <person name="Magnuson J.K."/>
            <person name="James T.Y."/>
            <person name="O'Malley M.A."/>
            <person name="Stajich J.E."/>
            <person name="Spatafora J.W."/>
            <person name="Visel A."/>
            <person name="Grigoriev I.V."/>
        </authorList>
    </citation>
    <scope>NUCLEOTIDE SEQUENCE [LARGE SCALE GENOMIC DNA]</scope>
    <source>
        <strain evidence="9">finn</strain>
    </source>
</reference>
<feature type="domain" description="NodB homology" evidence="7">
    <location>
        <begin position="77"/>
        <end position="275"/>
    </location>
</feature>
<evidence type="ECO:0000256" key="5">
    <source>
        <dbReference type="ARBA" id="ARBA00023277"/>
    </source>
</evidence>
<dbReference type="GO" id="GO:0016810">
    <property type="term" value="F:hydrolase activity, acting on carbon-nitrogen (but not peptide) bonds"/>
    <property type="evidence" value="ECO:0007669"/>
    <property type="project" value="InterPro"/>
</dbReference>
<dbReference type="GO" id="GO:0046872">
    <property type="term" value="F:metal ion binding"/>
    <property type="evidence" value="ECO:0007669"/>
    <property type="project" value="UniProtKB-KW"/>
</dbReference>
<keyword evidence="4 8" id="KW-0378">Hydrolase</keyword>
<reference evidence="8 9" key="1">
    <citation type="submission" date="2016-08" db="EMBL/GenBank/DDBJ databases">
        <title>Genomes of anaerobic fungi encode conserved fungal cellulosomes for biomass hydrolysis.</title>
        <authorList>
            <consortium name="DOE Joint Genome Institute"/>
            <person name="Haitjema C.H."/>
            <person name="Gilmore S.P."/>
            <person name="Henske J.K."/>
            <person name="Solomon K.V."/>
            <person name="De Groot R."/>
            <person name="Kuo A."/>
            <person name="Mondo S.J."/>
            <person name="Salamov A.A."/>
            <person name="Labutti K."/>
            <person name="Zhao Z."/>
            <person name="Chiniquy J."/>
            <person name="Barry K."/>
            <person name="Brewer H.M."/>
            <person name="Purvine S.O."/>
            <person name="Wright A.T."/>
            <person name="Boxma B."/>
            <person name="Van Alen T."/>
            <person name="Hackstein J.H."/>
            <person name="Baker S.E."/>
            <person name="Grigoriev I.V."/>
            <person name="O'Malley M.A."/>
        </authorList>
    </citation>
    <scope>NUCLEOTIDE SEQUENCE [LARGE SCALE GENOMIC DNA]</scope>
    <source>
        <strain evidence="9">finn</strain>
    </source>
</reference>
<dbReference type="Gene3D" id="3.20.20.370">
    <property type="entry name" value="Glycoside hydrolase/deacetylase"/>
    <property type="match status" value="1"/>
</dbReference>
<dbReference type="STRING" id="1754191.A0A1Y1UWM4"/>
<accession>A0A1Y1UWM4</accession>
<dbReference type="EMBL" id="MCFH01000072">
    <property type="protein sequence ID" value="ORX42023.1"/>
    <property type="molecule type" value="Genomic_DNA"/>
</dbReference>
<organism evidence="8 9">
    <name type="scientific">Piromyces finnis</name>
    <dbReference type="NCBI Taxonomy" id="1754191"/>
    <lineage>
        <taxon>Eukaryota</taxon>
        <taxon>Fungi</taxon>
        <taxon>Fungi incertae sedis</taxon>
        <taxon>Chytridiomycota</taxon>
        <taxon>Chytridiomycota incertae sedis</taxon>
        <taxon>Neocallimastigomycetes</taxon>
        <taxon>Neocallimastigales</taxon>
        <taxon>Neocallimastigaceae</taxon>
        <taxon>Piromyces</taxon>
    </lineage>
</organism>
<dbReference type="AlphaFoldDB" id="A0A1Y1UWM4"/>
<evidence type="ECO:0000259" key="7">
    <source>
        <dbReference type="PROSITE" id="PS51677"/>
    </source>
</evidence>
<keyword evidence="5" id="KW-0119">Carbohydrate metabolism</keyword>
<evidence type="ECO:0000313" key="8">
    <source>
        <dbReference type="EMBL" id="ORX42023.1"/>
    </source>
</evidence>
<keyword evidence="2" id="KW-0479">Metal-binding</keyword>
<evidence type="ECO:0000256" key="1">
    <source>
        <dbReference type="ARBA" id="ARBA00001941"/>
    </source>
</evidence>
<comment type="caution">
    <text evidence="8">The sequence shown here is derived from an EMBL/GenBank/DDBJ whole genome shotgun (WGS) entry which is preliminary data.</text>
</comment>
<dbReference type="OrthoDB" id="5547340at2759"/>
<comment type="cofactor">
    <cofactor evidence="1">
        <name>Co(2+)</name>
        <dbReference type="ChEBI" id="CHEBI:48828"/>
    </cofactor>
</comment>
<dbReference type="GO" id="GO:0005975">
    <property type="term" value="P:carbohydrate metabolic process"/>
    <property type="evidence" value="ECO:0007669"/>
    <property type="project" value="InterPro"/>
</dbReference>
<gene>
    <name evidence="8" type="ORF">BCR36DRAFT_363050</name>
</gene>
<dbReference type="Pfam" id="PF01522">
    <property type="entry name" value="Polysacc_deac_1"/>
    <property type="match status" value="1"/>
</dbReference>
<proteinExistence type="predicted"/>
<dbReference type="PANTHER" id="PTHR46471:SF2">
    <property type="entry name" value="CHITIN DEACETYLASE-RELATED"/>
    <property type="match status" value="1"/>
</dbReference>
<keyword evidence="9" id="KW-1185">Reference proteome</keyword>
<feature type="chain" id="PRO_5012756377" evidence="6">
    <location>
        <begin position="19"/>
        <end position="344"/>
    </location>
</feature>
<evidence type="ECO:0000256" key="3">
    <source>
        <dbReference type="ARBA" id="ARBA00022729"/>
    </source>
</evidence>
<dbReference type="PROSITE" id="PS51677">
    <property type="entry name" value="NODB"/>
    <property type="match status" value="1"/>
</dbReference>
<dbReference type="Proteomes" id="UP000193719">
    <property type="component" value="Unassembled WGS sequence"/>
</dbReference>
<keyword evidence="3 6" id="KW-0732">Signal</keyword>
<feature type="signal peptide" evidence="6">
    <location>
        <begin position="1"/>
        <end position="18"/>
    </location>
</feature>
<evidence type="ECO:0000256" key="6">
    <source>
        <dbReference type="SAM" id="SignalP"/>
    </source>
</evidence>
<dbReference type="InterPro" id="IPR002509">
    <property type="entry name" value="NODB_dom"/>
</dbReference>
<dbReference type="InterPro" id="IPR011330">
    <property type="entry name" value="Glyco_hydro/deAcase_b/a-brl"/>
</dbReference>
<evidence type="ECO:0000256" key="4">
    <source>
        <dbReference type="ARBA" id="ARBA00022801"/>
    </source>
</evidence>
<dbReference type="SUPFAM" id="SSF88713">
    <property type="entry name" value="Glycoside hydrolase/deacetylase"/>
    <property type="match status" value="1"/>
</dbReference>
<evidence type="ECO:0000256" key="2">
    <source>
        <dbReference type="ARBA" id="ARBA00022723"/>
    </source>
</evidence>